<sequence length="451" mass="51257">MQRPSPSNAPPLDYLRPSPVRGQLEPPDPRTAKGWRYIQTTDTLDQLKVLLPPGTASMYEQLLKFEELELRKKSGMSWERILEIRHLKDRMIRKCQKLAKASAPARKPAERFELSFQAIVAPADFRVKAMEKWFLEQQKRTLALLRQKQHATRPPNPCRCMKCMGPTGLQKGMVPSGPSNPNPTLIQPARVQSTRSKPDQDRLYQQPRYPSQPASAPRVEKSATLPSRFKSNAMVAPPPTRTVTSPEPLPHLLRIRNLETGYDLSDDPQRVVSVPPSTLADPDPADSPPEPEPSKPTTQAPTTQETAVQKGEVRRRPSCIKRSSTGDLAKRVSWADHHDLEGQVSKYASVAREAQASGRKWEEIRDIYLEQMSGLEILHQQVEQSLEHLRLESEHLERADETIRLQRELLRSTFQEFQRKQLRFQAKVQEALDDADVILSRNPTKKLDTTG</sequence>
<keyword evidence="1" id="KW-0175">Coiled coil</keyword>
<dbReference type="EMBL" id="BRPK01000003">
    <property type="protein sequence ID" value="GLB36117.1"/>
    <property type="molecule type" value="Genomic_DNA"/>
</dbReference>
<keyword evidence="4" id="KW-1185">Reference proteome</keyword>
<feature type="region of interest" description="Disordered" evidence="2">
    <location>
        <begin position="1"/>
        <end position="32"/>
    </location>
</feature>
<feature type="coiled-coil region" evidence="1">
    <location>
        <begin position="372"/>
        <end position="399"/>
    </location>
</feature>
<evidence type="ECO:0000256" key="2">
    <source>
        <dbReference type="SAM" id="MobiDB-lite"/>
    </source>
</evidence>
<evidence type="ECO:0000313" key="3">
    <source>
        <dbReference type="EMBL" id="GLB36117.1"/>
    </source>
</evidence>
<name>A0A9P3UK78_LYOSH</name>
<feature type="compositionally biased region" description="Low complexity" evidence="2">
    <location>
        <begin position="295"/>
        <end position="307"/>
    </location>
</feature>
<dbReference type="OrthoDB" id="3258282at2759"/>
<gene>
    <name evidence="3" type="ORF">LshimejAT787_0304050</name>
</gene>
<protein>
    <submittedName>
        <fullName evidence="3">Uncharacterized protein</fullName>
    </submittedName>
</protein>
<dbReference type="AlphaFoldDB" id="A0A9P3UK78"/>
<feature type="compositionally biased region" description="Polar residues" evidence="2">
    <location>
        <begin position="177"/>
        <end position="195"/>
    </location>
</feature>
<evidence type="ECO:0000256" key="1">
    <source>
        <dbReference type="SAM" id="Coils"/>
    </source>
</evidence>
<accession>A0A9P3UK78</accession>
<comment type="caution">
    <text evidence="3">The sequence shown here is derived from an EMBL/GenBank/DDBJ whole genome shotgun (WGS) entry which is preliminary data.</text>
</comment>
<reference evidence="3" key="1">
    <citation type="submission" date="2022-07" db="EMBL/GenBank/DDBJ databases">
        <title>The genome of Lyophyllum shimeji provides insight into the initial evolution of ectomycorrhizal fungal genome.</title>
        <authorList>
            <person name="Kobayashi Y."/>
            <person name="Shibata T."/>
            <person name="Hirakawa H."/>
            <person name="Shigenobu S."/>
            <person name="Nishiyama T."/>
            <person name="Yamada A."/>
            <person name="Hasebe M."/>
            <person name="Kawaguchi M."/>
        </authorList>
    </citation>
    <scope>NUCLEOTIDE SEQUENCE</scope>
    <source>
        <strain evidence="3">AT787</strain>
    </source>
</reference>
<evidence type="ECO:0000313" key="4">
    <source>
        <dbReference type="Proteomes" id="UP001063166"/>
    </source>
</evidence>
<dbReference type="Proteomes" id="UP001063166">
    <property type="component" value="Unassembled WGS sequence"/>
</dbReference>
<proteinExistence type="predicted"/>
<feature type="region of interest" description="Disordered" evidence="2">
    <location>
        <begin position="171"/>
        <end position="328"/>
    </location>
</feature>
<organism evidence="3 4">
    <name type="scientific">Lyophyllum shimeji</name>
    <name type="common">Hon-shimeji</name>
    <name type="synonym">Tricholoma shimeji</name>
    <dbReference type="NCBI Taxonomy" id="47721"/>
    <lineage>
        <taxon>Eukaryota</taxon>
        <taxon>Fungi</taxon>
        <taxon>Dikarya</taxon>
        <taxon>Basidiomycota</taxon>
        <taxon>Agaricomycotina</taxon>
        <taxon>Agaricomycetes</taxon>
        <taxon>Agaricomycetidae</taxon>
        <taxon>Agaricales</taxon>
        <taxon>Tricholomatineae</taxon>
        <taxon>Lyophyllaceae</taxon>
        <taxon>Lyophyllum</taxon>
    </lineage>
</organism>